<evidence type="ECO:0000313" key="2">
    <source>
        <dbReference type="EMBL" id="MCR1899697.1"/>
    </source>
</evidence>
<comment type="caution">
    <text evidence="2">The sequence shown here is derived from an EMBL/GenBank/DDBJ whole genome shotgun (WGS) entry which is preliminary data.</text>
</comment>
<sequence>MVEALKALSSIVDLFHDLLADIILKFGWNLTDKQLHFWIIGIIGILIFLFTDLSFKALARLNISIISFAYTFTVLIVIVFAIEIQQKITGSGNMEFGDVVAGLWGFLWLFGIYLLYKGIIILIKKLLKTIKKAKTP</sequence>
<dbReference type="EMBL" id="JANKAS010000012">
    <property type="protein sequence ID" value="MCR1899697.1"/>
    <property type="molecule type" value="Genomic_DNA"/>
</dbReference>
<dbReference type="Proteomes" id="UP001205748">
    <property type="component" value="Unassembled WGS sequence"/>
</dbReference>
<evidence type="ECO:0000313" key="3">
    <source>
        <dbReference type="Proteomes" id="UP001205748"/>
    </source>
</evidence>
<protein>
    <submittedName>
        <fullName evidence="2">Uncharacterized protein</fullName>
    </submittedName>
</protein>
<feature type="transmembrane region" description="Helical" evidence="1">
    <location>
        <begin position="35"/>
        <end position="55"/>
    </location>
</feature>
<keyword evidence="1" id="KW-1133">Transmembrane helix</keyword>
<dbReference type="AlphaFoldDB" id="A0AAE3HFM9"/>
<keyword evidence="3" id="KW-1185">Reference proteome</keyword>
<name>A0AAE3HFM9_9FIRM</name>
<gene>
    <name evidence="2" type="ORF">NSA47_11990</name>
</gene>
<feature type="transmembrane region" description="Helical" evidence="1">
    <location>
        <begin position="62"/>
        <end position="82"/>
    </location>
</feature>
<keyword evidence="1" id="KW-0812">Transmembrane</keyword>
<evidence type="ECO:0000256" key="1">
    <source>
        <dbReference type="SAM" id="Phobius"/>
    </source>
</evidence>
<feature type="transmembrane region" description="Helical" evidence="1">
    <location>
        <begin position="102"/>
        <end position="123"/>
    </location>
</feature>
<proteinExistence type="predicted"/>
<keyword evidence="1" id="KW-0472">Membrane</keyword>
<dbReference type="RefSeq" id="WP_257532318.1">
    <property type="nucleotide sequence ID" value="NZ_JANKAS010000012.1"/>
</dbReference>
<accession>A0AAE3HFM9</accession>
<reference evidence="2" key="1">
    <citation type="submission" date="2022-07" db="EMBL/GenBank/DDBJ databases">
        <title>Enhanced cultured diversity of the mouse gut microbiota enables custom-made synthetic communities.</title>
        <authorList>
            <person name="Afrizal A."/>
        </authorList>
    </citation>
    <scope>NUCLEOTIDE SEQUENCE</scope>
    <source>
        <strain evidence="2">DSM 28593</strain>
    </source>
</reference>
<organism evidence="2 3">
    <name type="scientific">Irregularibacter muris</name>
    <dbReference type="NCBI Taxonomy" id="1796619"/>
    <lineage>
        <taxon>Bacteria</taxon>
        <taxon>Bacillati</taxon>
        <taxon>Bacillota</taxon>
        <taxon>Clostridia</taxon>
        <taxon>Eubacteriales</taxon>
        <taxon>Eubacteriaceae</taxon>
        <taxon>Irregularibacter</taxon>
    </lineage>
</organism>